<protein>
    <submittedName>
        <fullName evidence="2">Uncharacterized protein</fullName>
    </submittedName>
</protein>
<keyword evidence="1" id="KW-0732">Signal</keyword>
<dbReference type="AlphaFoldDB" id="A0A086T4H8"/>
<dbReference type="EMBL" id="JPKY01000051">
    <property type="protein sequence ID" value="KFH44260.1"/>
    <property type="molecule type" value="Genomic_DNA"/>
</dbReference>
<proteinExistence type="predicted"/>
<sequence length="302" mass="32938">MRATLLLELVLFITAVWAGGYQGVLERVMLYYAYEIDGLNPEADRTIGFACKGTFNTATGECPGGWQKPKSKGSRANINELLAPLSKLNPNPKKPFGRDSTGGVVPLADGAKGLDPQETAKYLYPEILKATKSNAYPDGRVPNPPPYKMMKGATDNYVKFLSDVGKMVQKTSKRGDNYEKHKALFEGFQKVNAQILDARRGDHGPHQIKGIKDKLAGSGVTVKTRTVGGGTNPATGGAWEEVDWRKTIADGVTDTGKSREQVAKIVEAAAEDFYTNNGPAREHKPVIDATRRTNERMNHCGR</sequence>
<name>A0A086T4H8_HAPC1</name>
<dbReference type="HOGENOM" id="CLU_081362_0_0_1"/>
<reference evidence="3" key="1">
    <citation type="journal article" date="2014" name="Genome Announc.">
        <title>Genome sequence and annotation of Acremonium chrysogenum, producer of the beta-lactam antibiotic cephalosporin C.</title>
        <authorList>
            <person name="Terfehr D."/>
            <person name="Dahlmann T.A."/>
            <person name="Specht T."/>
            <person name="Zadra I."/>
            <person name="Kuernsteiner H."/>
            <person name="Kueck U."/>
        </authorList>
    </citation>
    <scope>NUCLEOTIDE SEQUENCE [LARGE SCALE GENOMIC DNA]</scope>
    <source>
        <strain evidence="3">ATCC 11550 / CBS 779.69 / DSM 880 / IAM 14645 / JCM 23072 / IMI 49137</strain>
    </source>
</reference>
<comment type="caution">
    <text evidence="2">The sequence shown here is derived from an EMBL/GenBank/DDBJ whole genome shotgun (WGS) entry which is preliminary data.</text>
</comment>
<accession>A0A086T4H8</accession>
<organism evidence="2 3">
    <name type="scientific">Hapsidospora chrysogenum (strain ATCC 11550 / CBS 779.69 / DSM 880 / IAM 14645 / JCM 23072 / IMI 49137)</name>
    <name type="common">Acremonium chrysogenum</name>
    <dbReference type="NCBI Taxonomy" id="857340"/>
    <lineage>
        <taxon>Eukaryota</taxon>
        <taxon>Fungi</taxon>
        <taxon>Dikarya</taxon>
        <taxon>Ascomycota</taxon>
        <taxon>Pezizomycotina</taxon>
        <taxon>Sordariomycetes</taxon>
        <taxon>Hypocreomycetidae</taxon>
        <taxon>Hypocreales</taxon>
        <taxon>Bionectriaceae</taxon>
        <taxon>Hapsidospora</taxon>
    </lineage>
</organism>
<feature type="signal peptide" evidence="1">
    <location>
        <begin position="1"/>
        <end position="18"/>
    </location>
</feature>
<evidence type="ECO:0000313" key="2">
    <source>
        <dbReference type="EMBL" id="KFH44260.1"/>
    </source>
</evidence>
<keyword evidence="3" id="KW-1185">Reference proteome</keyword>
<dbReference type="OrthoDB" id="3467882at2759"/>
<dbReference type="Proteomes" id="UP000029964">
    <property type="component" value="Unassembled WGS sequence"/>
</dbReference>
<evidence type="ECO:0000256" key="1">
    <source>
        <dbReference type="SAM" id="SignalP"/>
    </source>
</evidence>
<gene>
    <name evidence="2" type="ORF">ACRE_049400</name>
</gene>
<feature type="chain" id="PRO_5001815411" evidence="1">
    <location>
        <begin position="19"/>
        <end position="302"/>
    </location>
</feature>
<evidence type="ECO:0000313" key="3">
    <source>
        <dbReference type="Proteomes" id="UP000029964"/>
    </source>
</evidence>